<gene>
    <name evidence="1" type="ORF">MTR67_044556</name>
</gene>
<reference evidence="1" key="1">
    <citation type="submission" date="2023-08" db="EMBL/GenBank/DDBJ databases">
        <title>A de novo genome assembly of Solanum verrucosum Schlechtendal, a Mexican diploid species geographically isolated from the other diploid A-genome species in potato relatives.</title>
        <authorList>
            <person name="Hosaka K."/>
        </authorList>
    </citation>
    <scope>NUCLEOTIDE SEQUENCE</scope>
    <source>
        <tissue evidence="1">Young leaves</tissue>
    </source>
</reference>
<proteinExistence type="predicted"/>
<protein>
    <submittedName>
        <fullName evidence="1">Uncharacterized protein</fullName>
    </submittedName>
</protein>
<organism evidence="1 2">
    <name type="scientific">Solanum verrucosum</name>
    <dbReference type="NCBI Taxonomy" id="315347"/>
    <lineage>
        <taxon>Eukaryota</taxon>
        <taxon>Viridiplantae</taxon>
        <taxon>Streptophyta</taxon>
        <taxon>Embryophyta</taxon>
        <taxon>Tracheophyta</taxon>
        <taxon>Spermatophyta</taxon>
        <taxon>Magnoliopsida</taxon>
        <taxon>eudicotyledons</taxon>
        <taxon>Gunneridae</taxon>
        <taxon>Pentapetalae</taxon>
        <taxon>asterids</taxon>
        <taxon>lamiids</taxon>
        <taxon>Solanales</taxon>
        <taxon>Solanaceae</taxon>
        <taxon>Solanoideae</taxon>
        <taxon>Solaneae</taxon>
        <taxon>Solanum</taxon>
    </lineage>
</organism>
<dbReference type="AlphaFoldDB" id="A0AAF0UTL0"/>
<keyword evidence="2" id="KW-1185">Reference proteome</keyword>
<accession>A0AAF0UTL0</accession>
<dbReference type="Proteomes" id="UP001234989">
    <property type="component" value="Chromosome 10"/>
</dbReference>
<sequence length="142" mass="16008">MFLVNRIPSSVLKMELPFSNCMILTLPPMYLNSSVSTSNFVCRNKAEEPTISGEVLTRDELIEESTETAVTNESIEAVVPRIRSQRETKTPGYLDDFVCNVVIALAIPYWHIAMQEELETLKKNDTWSLVPRKVGMNVIGSK</sequence>
<name>A0AAF0UTL0_SOLVR</name>
<evidence type="ECO:0000313" key="2">
    <source>
        <dbReference type="Proteomes" id="UP001234989"/>
    </source>
</evidence>
<dbReference type="EMBL" id="CP133621">
    <property type="protein sequence ID" value="WMV51171.1"/>
    <property type="molecule type" value="Genomic_DNA"/>
</dbReference>
<evidence type="ECO:0000313" key="1">
    <source>
        <dbReference type="EMBL" id="WMV51171.1"/>
    </source>
</evidence>